<dbReference type="RefSeq" id="WP_002843159.1">
    <property type="nucleotide sequence ID" value="NZ_CAMPYD010000028.1"/>
</dbReference>
<feature type="transmembrane region" description="Helical" evidence="1">
    <location>
        <begin position="32"/>
        <end position="50"/>
    </location>
</feature>
<dbReference type="eggNOG" id="COG1811">
    <property type="taxonomic scope" value="Bacteria"/>
</dbReference>
<dbReference type="InterPro" id="IPR007563">
    <property type="entry name" value="DUF554"/>
</dbReference>
<sequence length="228" mass="23239">MIYNLANGLGIIVGSILGIFLNRGIPERINKALLKAMGLCVLFIGISLLIKGENTLLIVISVALGTLLGEAADIDKCVNKLGVRMQVKFKSGSSSNSFAESFVTSSILFCAGAMGIVGSLTAGLTGNGDTLLAKAIIDGIISVVFAATLGIGVMFSSVAVVIYQSVFILMASLVSSKLGDPVIASVSGVGGIAMLGIGLNMSIGTDIKVANIAPAIFIPIILGLFGIF</sequence>
<dbReference type="PANTHER" id="PTHR36111:SF2">
    <property type="entry name" value="INNER MEMBRANE PROTEIN"/>
    <property type="match status" value="1"/>
</dbReference>
<dbReference type="STRING" id="1261.HMPREF3195_00732"/>
<keyword evidence="1" id="KW-0472">Membrane</keyword>
<dbReference type="EMBL" id="LSQZ01000023">
    <property type="protein sequence ID" value="KXI13423.1"/>
    <property type="molecule type" value="Genomic_DNA"/>
</dbReference>
<evidence type="ECO:0000313" key="4">
    <source>
        <dbReference type="Proteomes" id="UP000070326"/>
    </source>
</evidence>
<name>A0A135YVJ6_9FIRM</name>
<protein>
    <submittedName>
        <fullName evidence="3">Protein of uncharacterized function (DUF554)</fullName>
    </submittedName>
</protein>
<reference evidence="3 5" key="2">
    <citation type="submission" date="2018-06" db="EMBL/GenBank/DDBJ databases">
        <authorList>
            <consortium name="Pathogen Informatics"/>
            <person name="Doyle S."/>
        </authorList>
    </citation>
    <scope>NUCLEOTIDE SEQUENCE [LARGE SCALE GENOMIC DNA]</scope>
    <source>
        <strain evidence="3 5">NCTC11460</strain>
    </source>
</reference>
<evidence type="ECO:0000313" key="5">
    <source>
        <dbReference type="Proteomes" id="UP000255101"/>
    </source>
</evidence>
<feature type="transmembrane region" description="Helical" evidence="1">
    <location>
        <begin position="140"/>
        <end position="170"/>
    </location>
</feature>
<dbReference type="EMBL" id="UGTB01000004">
    <property type="protein sequence ID" value="SUB60201.1"/>
    <property type="molecule type" value="Genomic_DNA"/>
</dbReference>
<dbReference type="Proteomes" id="UP000255101">
    <property type="component" value="Unassembled WGS sequence"/>
</dbReference>
<feature type="transmembrane region" description="Helical" evidence="1">
    <location>
        <begin position="182"/>
        <end position="203"/>
    </location>
</feature>
<evidence type="ECO:0000256" key="1">
    <source>
        <dbReference type="SAM" id="Phobius"/>
    </source>
</evidence>
<dbReference type="PATRIC" id="fig|1261.5.peg.738"/>
<dbReference type="GeneID" id="79842246"/>
<keyword evidence="1" id="KW-1133">Transmembrane helix</keyword>
<dbReference type="PANTHER" id="PTHR36111">
    <property type="entry name" value="INNER MEMBRANE PROTEIN-RELATED"/>
    <property type="match status" value="1"/>
</dbReference>
<dbReference type="AlphaFoldDB" id="A0A135YVJ6"/>
<evidence type="ECO:0000313" key="3">
    <source>
        <dbReference type="EMBL" id="SUB60201.1"/>
    </source>
</evidence>
<organism evidence="2 4">
    <name type="scientific">Peptostreptococcus anaerobius</name>
    <dbReference type="NCBI Taxonomy" id="1261"/>
    <lineage>
        <taxon>Bacteria</taxon>
        <taxon>Bacillati</taxon>
        <taxon>Bacillota</taxon>
        <taxon>Clostridia</taxon>
        <taxon>Peptostreptococcales</taxon>
        <taxon>Peptostreptococcaceae</taxon>
        <taxon>Peptostreptococcus</taxon>
    </lineage>
</organism>
<evidence type="ECO:0000313" key="2">
    <source>
        <dbReference type="EMBL" id="KXI13423.1"/>
    </source>
</evidence>
<dbReference type="Pfam" id="PF04474">
    <property type="entry name" value="DUF554"/>
    <property type="match status" value="1"/>
</dbReference>
<gene>
    <name evidence="2" type="ORF">HMPREF3195_00732</name>
    <name evidence="3" type="ORF">NCTC11460_00079</name>
</gene>
<keyword evidence="1" id="KW-0812">Transmembrane</keyword>
<feature type="transmembrane region" description="Helical" evidence="1">
    <location>
        <begin position="209"/>
        <end position="227"/>
    </location>
</feature>
<accession>A0A135YVJ6</accession>
<reference evidence="2 4" key="1">
    <citation type="submission" date="2016-02" db="EMBL/GenBank/DDBJ databases">
        <authorList>
            <person name="Wen L."/>
            <person name="He K."/>
            <person name="Yang H."/>
        </authorList>
    </citation>
    <scope>NUCLEOTIDE SEQUENCE [LARGE SCALE GENOMIC DNA]</scope>
    <source>
        <strain evidence="2 4">MJR8628A</strain>
    </source>
</reference>
<dbReference type="Proteomes" id="UP000070326">
    <property type="component" value="Unassembled WGS sequence"/>
</dbReference>
<proteinExistence type="predicted"/>
<feature type="transmembrane region" description="Helical" evidence="1">
    <location>
        <begin position="6"/>
        <end position="25"/>
    </location>
</feature>
<feature type="transmembrane region" description="Helical" evidence="1">
    <location>
        <begin position="98"/>
        <end position="120"/>
    </location>
</feature>